<proteinExistence type="predicted"/>
<dbReference type="InParanoid" id="A7TQP3"/>
<name>A7TQP3_VANPO</name>
<gene>
    <name evidence="1" type="ORF">Kpol_1015p14</name>
</gene>
<sequence>MISLFKGRKAEEALLKYTIEQLVKKEVPECFHFNATRNLIIVRVADQNGFLIFGSRQSYETFKDTTSDKSYIAGNIGNGVPLMEIAVDNVARFRDPSDLKSLIFGVYVYEVRSIYEPPPYDEYTVIQNNGGKKLFKIPFCEVSCEKNGFDKDYKFHFVYSNAMDDMRMGREFMTENYFTNISGYVLKWEAFEKPPAANKQHLSLQLMENIEKMKVTDANRLTVAHYTEELRGKLNRIINHEADLYVGEKYYSNNYDINDIPLQTKIIAAEALVIHYIQHLKREIKKKDANCNCHHTTNLWDI</sequence>
<dbReference type="KEGG" id="vpo:Kpol_1015p14"/>
<protein>
    <submittedName>
        <fullName evidence="1">Uncharacterized protein</fullName>
    </submittedName>
</protein>
<dbReference type="HOGENOM" id="CLU_065220_0_0_1"/>
<dbReference type="eggNOG" id="ENOG502S58H">
    <property type="taxonomic scope" value="Eukaryota"/>
</dbReference>
<dbReference type="OrthoDB" id="4031722at2759"/>
<dbReference type="RefSeq" id="XP_001643282.1">
    <property type="nucleotide sequence ID" value="XM_001643232.1"/>
</dbReference>
<accession>A7TQP3</accession>
<dbReference type="FunCoup" id="A7TQP3">
    <property type="interactions" value="75"/>
</dbReference>
<organism evidence="2">
    <name type="scientific">Vanderwaltozyma polyspora (strain ATCC 22028 / DSM 70294 / BCRC 21397 / CBS 2163 / NBRC 10782 / NRRL Y-8283 / UCD 57-17)</name>
    <name type="common">Kluyveromyces polysporus</name>
    <dbReference type="NCBI Taxonomy" id="436907"/>
    <lineage>
        <taxon>Eukaryota</taxon>
        <taxon>Fungi</taxon>
        <taxon>Dikarya</taxon>
        <taxon>Ascomycota</taxon>
        <taxon>Saccharomycotina</taxon>
        <taxon>Saccharomycetes</taxon>
        <taxon>Saccharomycetales</taxon>
        <taxon>Saccharomycetaceae</taxon>
        <taxon>Vanderwaltozyma</taxon>
    </lineage>
</organism>
<evidence type="ECO:0000313" key="1">
    <source>
        <dbReference type="EMBL" id="EDO15424.1"/>
    </source>
</evidence>
<dbReference type="GeneID" id="5543500"/>
<keyword evidence="2" id="KW-1185">Reference proteome</keyword>
<dbReference type="Proteomes" id="UP000000267">
    <property type="component" value="Unassembled WGS sequence"/>
</dbReference>
<dbReference type="AlphaFoldDB" id="A7TQP3"/>
<evidence type="ECO:0000313" key="2">
    <source>
        <dbReference type="Proteomes" id="UP000000267"/>
    </source>
</evidence>
<dbReference type="EMBL" id="DS480461">
    <property type="protein sequence ID" value="EDO15424.1"/>
    <property type="molecule type" value="Genomic_DNA"/>
</dbReference>
<reference evidence="1 2" key="1">
    <citation type="journal article" date="2007" name="Proc. Natl. Acad. Sci. U.S.A.">
        <title>Independent sorting-out of thousands of duplicated gene pairs in two yeast species descended from a whole-genome duplication.</title>
        <authorList>
            <person name="Scannell D.R."/>
            <person name="Frank A.C."/>
            <person name="Conant G.C."/>
            <person name="Byrne K.P."/>
            <person name="Woolfit M."/>
            <person name="Wolfe K.H."/>
        </authorList>
    </citation>
    <scope>NUCLEOTIDE SEQUENCE [LARGE SCALE GENOMIC DNA]</scope>
    <source>
        <strain evidence="2">ATCC 22028 / DSM 70294 / BCRC 21397 / CBS 2163 / NBRC 10782 / NRRL Y-8283 / UCD 57-17</strain>
    </source>
</reference>
<dbReference type="PhylomeDB" id="A7TQP3"/>